<keyword evidence="3 6" id="KW-0540">Nuclease</keyword>
<reference evidence="8 9" key="1">
    <citation type="submission" date="2024-04" db="EMBL/GenBank/DDBJ databases">
        <title>Draft genome sequence of Pseudophaeobacter arcticus NBRC 116598.</title>
        <authorList>
            <person name="Miyakawa T."/>
            <person name="Kusuya Y."/>
            <person name="Miura T."/>
        </authorList>
    </citation>
    <scope>NUCLEOTIDE SEQUENCE [LARGE SCALE GENOMIC DNA]</scope>
    <source>
        <strain evidence="8 9">SU-CL00105</strain>
    </source>
</reference>
<keyword evidence="2 6" id="KW-0963">Cytoplasm</keyword>
<proteinExistence type="inferred from homology"/>
<dbReference type="NCBIfam" id="NF002139">
    <property type="entry name" value="PRK00977.1-3"/>
    <property type="match status" value="1"/>
</dbReference>
<comment type="function">
    <text evidence="6">Bidirectionally degrades single-stranded DNA into large acid-insoluble oligonucleotides, which are then degraded further into small acid-soluble oligonucleotides.</text>
</comment>
<feature type="coiled-coil region" evidence="7">
    <location>
        <begin position="42"/>
        <end position="69"/>
    </location>
</feature>
<keyword evidence="7" id="KW-0175">Coiled coil</keyword>
<dbReference type="SUPFAM" id="SSF116842">
    <property type="entry name" value="XseB-like"/>
    <property type="match status" value="1"/>
</dbReference>
<dbReference type="PANTHER" id="PTHR34137">
    <property type="entry name" value="EXODEOXYRIBONUCLEASE 7 SMALL SUBUNIT"/>
    <property type="match status" value="1"/>
</dbReference>
<comment type="catalytic activity">
    <reaction evidence="6">
        <text>Exonucleolytic cleavage in either 5'- to 3'- or 3'- to 5'-direction to yield nucleoside 5'-phosphates.</text>
        <dbReference type="EC" id="3.1.11.6"/>
    </reaction>
</comment>
<dbReference type="Proteomes" id="UP001441944">
    <property type="component" value="Unassembled WGS sequence"/>
</dbReference>
<comment type="subcellular location">
    <subcellularLocation>
        <location evidence="6">Cytoplasm</location>
    </subcellularLocation>
</comment>
<dbReference type="PANTHER" id="PTHR34137:SF1">
    <property type="entry name" value="EXODEOXYRIBONUCLEASE 7 SMALL SUBUNIT"/>
    <property type="match status" value="1"/>
</dbReference>
<dbReference type="RefSeq" id="WP_295449213.1">
    <property type="nucleotide sequence ID" value="NZ_BAABWU010000001.1"/>
</dbReference>
<dbReference type="NCBIfam" id="TIGR01280">
    <property type="entry name" value="xseB"/>
    <property type="match status" value="1"/>
</dbReference>
<dbReference type="InterPro" id="IPR037004">
    <property type="entry name" value="Exonuc_VII_ssu_sf"/>
</dbReference>
<comment type="caution">
    <text evidence="8">The sequence shown here is derived from an EMBL/GenBank/DDBJ whole genome shotgun (WGS) entry which is preliminary data.</text>
</comment>
<evidence type="ECO:0000256" key="7">
    <source>
        <dbReference type="SAM" id="Coils"/>
    </source>
</evidence>
<accession>A0ABQ0AGF2</accession>
<dbReference type="InterPro" id="IPR003761">
    <property type="entry name" value="Exonuc_VII_S"/>
</dbReference>
<name>A0ABQ0AGF2_9RHOB</name>
<evidence type="ECO:0000256" key="6">
    <source>
        <dbReference type="HAMAP-Rule" id="MF_00337"/>
    </source>
</evidence>
<protein>
    <recommendedName>
        <fullName evidence="6">Exodeoxyribonuclease 7 small subunit</fullName>
        <ecNumber evidence="6">3.1.11.6</ecNumber>
    </recommendedName>
    <alternativeName>
        <fullName evidence="6">Exodeoxyribonuclease VII small subunit</fullName>
        <shortName evidence="6">Exonuclease VII small subunit</shortName>
    </alternativeName>
</protein>
<organism evidence="8 9">
    <name type="scientific">Pseudophaeobacter arcticus</name>
    <dbReference type="NCBI Taxonomy" id="385492"/>
    <lineage>
        <taxon>Bacteria</taxon>
        <taxon>Pseudomonadati</taxon>
        <taxon>Pseudomonadota</taxon>
        <taxon>Alphaproteobacteria</taxon>
        <taxon>Rhodobacterales</taxon>
        <taxon>Paracoccaceae</taxon>
        <taxon>Pseudophaeobacter</taxon>
    </lineage>
</organism>
<dbReference type="Pfam" id="PF02609">
    <property type="entry name" value="Exonuc_VII_S"/>
    <property type="match status" value="1"/>
</dbReference>
<keyword evidence="4 6" id="KW-0378">Hydrolase</keyword>
<dbReference type="PIRSF" id="PIRSF006488">
    <property type="entry name" value="Exonuc_VII_S"/>
    <property type="match status" value="1"/>
</dbReference>
<evidence type="ECO:0000256" key="4">
    <source>
        <dbReference type="ARBA" id="ARBA00022801"/>
    </source>
</evidence>
<keyword evidence="5 6" id="KW-0269">Exonuclease</keyword>
<evidence type="ECO:0000256" key="3">
    <source>
        <dbReference type="ARBA" id="ARBA00022722"/>
    </source>
</evidence>
<dbReference type="EMBL" id="BAABWU010000001">
    <property type="protein sequence ID" value="GAA6194889.1"/>
    <property type="molecule type" value="Genomic_DNA"/>
</dbReference>
<dbReference type="HAMAP" id="MF_00337">
    <property type="entry name" value="Exonuc_7_S"/>
    <property type="match status" value="1"/>
</dbReference>
<gene>
    <name evidence="6" type="primary">xseB</name>
    <name evidence="8" type="ORF">NBRC116598_03330</name>
</gene>
<evidence type="ECO:0000256" key="2">
    <source>
        <dbReference type="ARBA" id="ARBA00022490"/>
    </source>
</evidence>
<evidence type="ECO:0000313" key="9">
    <source>
        <dbReference type="Proteomes" id="UP001441944"/>
    </source>
</evidence>
<evidence type="ECO:0000256" key="5">
    <source>
        <dbReference type="ARBA" id="ARBA00022839"/>
    </source>
</evidence>
<sequence>MTEPTAPSVEEMSFEQAMRELETVVGQLERGDVALDASIALYERGAKLKKRCEDELKRAEEKVASLTLDASGTPVATQALDAG</sequence>
<evidence type="ECO:0000256" key="1">
    <source>
        <dbReference type="ARBA" id="ARBA00009998"/>
    </source>
</evidence>
<dbReference type="EC" id="3.1.11.6" evidence="6"/>
<dbReference type="Gene3D" id="1.10.287.1040">
    <property type="entry name" value="Exonuclease VII, small subunit"/>
    <property type="match status" value="1"/>
</dbReference>
<evidence type="ECO:0000313" key="8">
    <source>
        <dbReference type="EMBL" id="GAA6194889.1"/>
    </source>
</evidence>
<comment type="subunit">
    <text evidence="6">Heterooligomer composed of large and small subunits.</text>
</comment>
<comment type="similarity">
    <text evidence="1 6">Belongs to the XseB family.</text>
</comment>
<keyword evidence="9" id="KW-1185">Reference proteome</keyword>